<dbReference type="PROSITE" id="PS00134">
    <property type="entry name" value="TRYPSIN_HIS"/>
    <property type="match status" value="1"/>
</dbReference>
<protein>
    <submittedName>
        <fullName evidence="3">V8-like Glu-specific endopeptidase</fullName>
    </submittedName>
</protein>
<name>A0A1H3PJ67_9PSEU</name>
<reference evidence="3 4" key="1">
    <citation type="submission" date="2016-10" db="EMBL/GenBank/DDBJ databases">
        <authorList>
            <person name="de Groot N.N."/>
        </authorList>
    </citation>
    <scope>NUCLEOTIDE SEQUENCE [LARGE SCALE GENOMIC DNA]</scope>
    <source>
        <strain evidence="3 4">CPCC 202699</strain>
    </source>
</reference>
<dbReference type="STRING" id="589385.SAMN05421504_108239"/>
<evidence type="ECO:0000256" key="2">
    <source>
        <dbReference type="SAM" id="SignalP"/>
    </source>
</evidence>
<proteinExistence type="predicted"/>
<dbReference type="InterPro" id="IPR043504">
    <property type="entry name" value="Peptidase_S1_PA_chymotrypsin"/>
</dbReference>
<keyword evidence="4" id="KW-1185">Reference proteome</keyword>
<organism evidence="3 4">
    <name type="scientific">Amycolatopsis xylanica</name>
    <dbReference type="NCBI Taxonomy" id="589385"/>
    <lineage>
        <taxon>Bacteria</taxon>
        <taxon>Bacillati</taxon>
        <taxon>Actinomycetota</taxon>
        <taxon>Actinomycetes</taxon>
        <taxon>Pseudonocardiales</taxon>
        <taxon>Pseudonocardiaceae</taxon>
        <taxon>Amycolatopsis</taxon>
    </lineage>
</organism>
<dbReference type="SUPFAM" id="SSF50494">
    <property type="entry name" value="Trypsin-like serine proteases"/>
    <property type="match status" value="1"/>
</dbReference>
<dbReference type="Gene3D" id="2.40.10.10">
    <property type="entry name" value="Trypsin-like serine proteases"/>
    <property type="match status" value="2"/>
</dbReference>
<dbReference type="GO" id="GO:0004252">
    <property type="term" value="F:serine-type endopeptidase activity"/>
    <property type="evidence" value="ECO:0007669"/>
    <property type="project" value="InterPro"/>
</dbReference>
<dbReference type="Proteomes" id="UP000199515">
    <property type="component" value="Unassembled WGS sequence"/>
</dbReference>
<keyword evidence="1 2" id="KW-0732">Signal</keyword>
<dbReference type="PANTHER" id="PTHR15462">
    <property type="entry name" value="SERINE PROTEASE"/>
    <property type="match status" value="1"/>
</dbReference>
<evidence type="ECO:0000256" key="1">
    <source>
        <dbReference type="ARBA" id="ARBA00022729"/>
    </source>
</evidence>
<dbReference type="GO" id="GO:0006508">
    <property type="term" value="P:proteolysis"/>
    <property type="evidence" value="ECO:0007669"/>
    <property type="project" value="InterPro"/>
</dbReference>
<feature type="signal peptide" evidence="2">
    <location>
        <begin position="1"/>
        <end position="20"/>
    </location>
</feature>
<dbReference type="InterPro" id="IPR050966">
    <property type="entry name" value="Glutamyl_endopeptidase"/>
</dbReference>
<accession>A0A1H3PJ67</accession>
<dbReference type="OrthoDB" id="5121599at2"/>
<dbReference type="InterPro" id="IPR018114">
    <property type="entry name" value="TRYPSIN_HIS"/>
</dbReference>
<dbReference type="RefSeq" id="WP_091295675.1">
    <property type="nucleotide sequence ID" value="NZ_FNON01000008.1"/>
</dbReference>
<dbReference type="AlphaFoldDB" id="A0A1H3PJ67"/>
<dbReference type="InterPro" id="IPR009003">
    <property type="entry name" value="Peptidase_S1_PA"/>
</dbReference>
<evidence type="ECO:0000313" key="4">
    <source>
        <dbReference type="Proteomes" id="UP000199515"/>
    </source>
</evidence>
<feature type="chain" id="PRO_5038421037" evidence="2">
    <location>
        <begin position="21"/>
        <end position="299"/>
    </location>
</feature>
<evidence type="ECO:0000313" key="3">
    <source>
        <dbReference type="EMBL" id="SDZ01018.1"/>
    </source>
</evidence>
<gene>
    <name evidence="3" type="ORF">SAMN05421504_108239</name>
</gene>
<sequence length="299" mass="31462">MTWKKSVALLSMIIATSVSVAVPASAASAGQVVTRFSEADRAAALAYWTPERMKRLGEQEWLPPAETVGKLWDGALPAGVGRLFFHAEPGGYDESCSATVVPSATKDVVLTAGHCLNGGFDRWDNVIKHVDMVFVPGYGAGRHKVFAARAFAWSDTYKGPTSAADDDGVIALDPLGGEHVADVAGVQQVSFERPPSPVATTMLGYPVSQLARGEKLVSCERPATLNTDSVSTVWETNCDLAGGSSGGPWLRDFDPATGKGTIYGVTSRGTMDENGVTTDLSAALFSDAVRDLYASADSL</sequence>
<dbReference type="EMBL" id="FNON01000008">
    <property type="protein sequence ID" value="SDZ01018.1"/>
    <property type="molecule type" value="Genomic_DNA"/>
</dbReference>